<dbReference type="InterPro" id="IPR038765">
    <property type="entry name" value="Papain-like_cys_pep_sf"/>
</dbReference>
<evidence type="ECO:0000256" key="1">
    <source>
        <dbReference type="SAM" id="MobiDB-lite"/>
    </source>
</evidence>
<dbReference type="GO" id="GO:0004843">
    <property type="term" value="F:cysteine-type deubiquitinase activity"/>
    <property type="evidence" value="ECO:0007669"/>
    <property type="project" value="InterPro"/>
</dbReference>
<dbReference type="PROSITE" id="PS50235">
    <property type="entry name" value="USP_3"/>
    <property type="match status" value="1"/>
</dbReference>
<reference evidence="4" key="1">
    <citation type="journal article" date="2015" name="Nat. Plants">
        <title>Genome expansion of Arabis alpina linked with retrotransposition and reduced symmetric DNA methylation.</title>
        <authorList>
            <person name="Willing E.M."/>
            <person name="Rawat V."/>
            <person name="Mandakova T."/>
            <person name="Maumus F."/>
            <person name="James G.V."/>
            <person name="Nordstroem K.J."/>
            <person name="Becker C."/>
            <person name="Warthmann N."/>
            <person name="Chica C."/>
            <person name="Szarzynska B."/>
            <person name="Zytnicki M."/>
            <person name="Albani M.C."/>
            <person name="Kiefer C."/>
            <person name="Bergonzi S."/>
            <person name="Castaings L."/>
            <person name="Mateos J.L."/>
            <person name="Berns M.C."/>
            <person name="Bujdoso N."/>
            <person name="Piofczyk T."/>
            <person name="de Lorenzo L."/>
            <person name="Barrero-Sicilia C."/>
            <person name="Mateos I."/>
            <person name="Piednoel M."/>
            <person name="Hagmann J."/>
            <person name="Chen-Min-Tao R."/>
            <person name="Iglesias-Fernandez R."/>
            <person name="Schuster S.C."/>
            <person name="Alonso-Blanco C."/>
            <person name="Roudier F."/>
            <person name="Carbonero P."/>
            <person name="Paz-Ares J."/>
            <person name="Davis S.J."/>
            <person name="Pecinka A."/>
            <person name="Quesneville H."/>
            <person name="Colot V."/>
            <person name="Lysak M.A."/>
            <person name="Weigel D."/>
            <person name="Coupland G."/>
            <person name="Schneeberger K."/>
        </authorList>
    </citation>
    <scope>NUCLEOTIDE SEQUENCE [LARGE SCALE GENOMIC DNA]</scope>
    <source>
        <strain evidence="4">cv. Pajares</strain>
    </source>
</reference>
<evidence type="ECO:0000259" key="2">
    <source>
        <dbReference type="PROSITE" id="PS50235"/>
    </source>
</evidence>
<dbReference type="GO" id="GO:0016579">
    <property type="term" value="P:protein deubiquitination"/>
    <property type="evidence" value="ECO:0007669"/>
    <property type="project" value="InterPro"/>
</dbReference>
<dbReference type="OrthoDB" id="1114045at2759"/>
<feature type="region of interest" description="Disordered" evidence="1">
    <location>
        <begin position="1"/>
        <end position="74"/>
    </location>
</feature>
<dbReference type="AlphaFoldDB" id="A0A087G2P4"/>
<dbReference type="Proteomes" id="UP000029120">
    <property type="component" value="Unassembled WGS sequence"/>
</dbReference>
<dbReference type="GO" id="GO:0005829">
    <property type="term" value="C:cytosol"/>
    <property type="evidence" value="ECO:0007669"/>
    <property type="project" value="TreeGrafter"/>
</dbReference>
<feature type="domain" description="USP" evidence="2">
    <location>
        <begin position="82"/>
        <end position="305"/>
    </location>
</feature>
<dbReference type="InterPro" id="IPR050164">
    <property type="entry name" value="Peptidase_C19"/>
</dbReference>
<proteinExistence type="predicted"/>
<dbReference type="SUPFAM" id="SSF54001">
    <property type="entry name" value="Cysteine proteinases"/>
    <property type="match status" value="1"/>
</dbReference>
<organism evidence="3 4">
    <name type="scientific">Arabis alpina</name>
    <name type="common">Alpine rock-cress</name>
    <dbReference type="NCBI Taxonomy" id="50452"/>
    <lineage>
        <taxon>Eukaryota</taxon>
        <taxon>Viridiplantae</taxon>
        <taxon>Streptophyta</taxon>
        <taxon>Embryophyta</taxon>
        <taxon>Tracheophyta</taxon>
        <taxon>Spermatophyta</taxon>
        <taxon>Magnoliopsida</taxon>
        <taxon>eudicotyledons</taxon>
        <taxon>Gunneridae</taxon>
        <taxon>Pentapetalae</taxon>
        <taxon>rosids</taxon>
        <taxon>malvids</taxon>
        <taxon>Brassicales</taxon>
        <taxon>Brassicaceae</taxon>
        <taxon>Arabideae</taxon>
        <taxon>Arabis</taxon>
    </lineage>
</organism>
<dbReference type="InterPro" id="IPR001394">
    <property type="entry name" value="Peptidase_C19_UCH"/>
</dbReference>
<accession>A0A087G2P4</accession>
<dbReference type="Gene3D" id="3.90.70.10">
    <property type="entry name" value="Cysteine proteinases"/>
    <property type="match status" value="2"/>
</dbReference>
<dbReference type="InterPro" id="IPR028889">
    <property type="entry name" value="USP"/>
</dbReference>
<sequence>MDDSDSLNDVEKPSETHPTGGEVVDDSAEIETNFKNSLPSSMEDSLNKDVEDRSQKHPTGGLDSADTETITDSNSKRDTGFVGIVKNNGEKHYLNALLQMLYHIPYIRELVKNGLASPIQKLFSDLAMSNDSVLKEGIFVDGSSLLVDFQSLCQDIKDATKLTEEEVGIGKFLEALELDAVNFNNVHASVENYLGSLTSLPPVLVLHLVTSCCDDKDKEVGTVYSYPYQLDLNKFVSSDADNIYTLHSVLLENGGGDNCCAMITPKLSNYWYKFEDDQVTVVGYMRGQEKVTKGYNPLMLIYCRKAERNLFRCIDEKEISAKLKTKEIKPSEVCSFCSNVAHPDDDMEDFGVTKKR</sequence>
<evidence type="ECO:0000313" key="4">
    <source>
        <dbReference type="Proteomes" id="UP000029120"/>
    </source>
</evidence>
<name>A0A087G2P4_ARAAL</name>
<dbReference type="eggNOG" id="KOG1863">
    <property type="taxonomic scope" value="Eukaryota"/>
</dbReference>
<dbReference type="Gramene" id="KFK24146">
    <property type="protein sequence ID" value="KFK24146"/>
    <property type="gene ID" value="AALP_AAs61459U000400"/>
</dbReference>
<dbReference type="GO" id="GO:0031647">
    <property type="term" value="P:regulation of protein stability"/>
    <property type="evidence" value="ECO:0007669"/>
    <property type="project" value="TreeGrafter"/>
</dbReference>
<gene>
    <name evidence="3" type="ORF">AALP_AAs61459U000400</name>
</gene>
<dbReference type="GO" id="GO:0005634">
    <property type="term" value="C:nucleus"/>
    <property type="evidence" value="ECO:0007669"/>
    <property type="project" value="TreeGrafter"/>
</dbReference>
<dbReference type="PANTHER" id="PTHR24006:SF644">
    <property type="entry name" value="UBIQUITIN CARBOXYL-TERMINAL HYDROLASE 7"/>
    <property type="match status" value="1"/>
</dbReference>
<feature type="compositionally biased region" description="Basic and acidic residues" evidence="1">
    <location>
        <begin position="45"/>
        <end position="55"/>
    </location>
</feature>
<dbReference type="EMBL" id="KL971724">
    <property type="protein sequence ID" value="KFK24146.1"/>
    <property type="molecule type" value="Genomic_DNA"/>
</dbReference>
<evidence type="ECO:0000313" key="3">
    <source>
        <dbReference type="EMBL" id="KFK24146.1"/>
    </source>
</evidence>
<keyword evidence="4" id="KW-1185">Reference proteome</keyword>
<protein>
    <recommendedName>
        <fullName evidence="2">USP domain-containing protein</fullName>
    </recommendedName>
</protein>
<feature type="compositionally biased region" description="Polar residues" evidence="1">
    <location>
        <begin position="33"/>
        <end position="44"/>
    </location>
</feature>
<dbReference type="Pfam" id="PF00443">
    <property type="entry name" value="UCH"/>
    <property type="match status" value="1"/>
</dbReference>
<dbReference type="PANTHER" id="PTHR24006">
    <property type="entry name" value="UBIQUITIN CARBOXYL-TERMINAL HYDROLASE"/>
    <property type="match status" value="1"/>
</dbReference>